<evidence type="ECO:0000256" key="5">
    <source>
        <dbReference type="ARBA" id="ARBA00023065"/>
    </source>
</evidence>
<dbReference type="HOGENOM" id="CLU_1514247_0_0_1"/>
<dbReference type="GO" id="GO:0006814">
    <property type="term" value="P:sodium ion transport"/>
    <property type="evidence" value="ECO:0007669"/>
    <property type="project" value="UniProtKB-KW"/>
</dbReference>
<dbReference type="InterPro" id="IPR051163">
    <property type="entry name" value="Sodium:Solute_Symporter_SSF"/>
</dbReference>
<evidence type="ECO:0000256" key="9">
    <source>
        <dbReference type="SAM" id="SignalP"/>
    </source>
</evidence>
<keyword evidence="5" id="KW-0406">Ion transport</keyword>
<feature type="compositionally biased region" description="Polar residues" evidence="7">
    <location>
        <begin position="158"/>
        <end position="167"/>
    </location>
</feature>
<gene>
    <name evidence="10" type="ORF">CAPTEDRAFT_216023</name>
</gene>
<dbReference type="GO" id="GO:0015293">
    <property type="term" value="F:symporter activity"/>
    <property type="evidence" value="ECO:0007669"/>
    <property type="project" value="TreeGrafter"/>
</dbReference>
<dbReference type="GO" id="GO:0005886">
    <property type="term" value="C:plasma membrane"/>
    <property type="evidence" value="ECO:0007669"/>
    <property type="project" value="UniProtKB-SubCell"/>
</dbReference>
<feature type="compositionally biased region" description="Basic and acidic residues" evidence="7">
    <location>
        <begin position="168"/>
        <end position="178"/>
    </location>
</feature>
<dbReference type="EMBL" id="KB308810">
    <property type="protein sequence ID" value="ELT96492.1"/>
    <property type="molecule type" value="Genomic_DNA"/>
</dbReference>
<dbReference type="EnsemblMetazoa" id="CapteT216023">
    <property type="protein sequence ID" value="CapteP216023"/>
    <property type="gene ID" value="CapteG216023"/>
</dbReference>
<evidence type="ECO:0000256" key="2">
    <source>
        <dbReference type="ARBA" id="ARBA00022448"/>
    </source>
</evidence>
<evidence type="ECO:0000313" key="12">
    <source>
        <dbReference type="Proteomes" id="UP000014760"/>
    </source>
</evidence>
<dbReference type="PANTHER" id="PTHR42985">
    <property type="entry name" value="SODIUM-COUPLED MONOCARBOXYLATE TRANSPORTER"/>
    <property type="match status" value="1"/>
</dbReference>
<dbReference type="EMBL" id="AMQN01002257">
    <property type="status" value="NOT_ANNOTATED_CDS"/>
    <property type="molecule type" value="Genomic_DNA"/>
</dbReference>
<evidence type="ECO:0000256" key="3">
    <source>
        <dbReference type="ARBA" id="ARBA00022475"/>
    </source>
</evidence>
<accession>R7TSB3</accession>
<dbReference type="PANTHER" id="PTHR42985:SF40">
    <property type="entry name" value="LD47995P-RELATED"/>
    <property type="match status" value="1"/>
</dbReference>
<evidence type="ECO:0000313" key="11">
    <source>
        <dbReference type="EnsemblMetazoa" id="CapteP216023"/>
    </source>
</evidence>
<proteinExistence type="predicted"/>
<keyword evidence="3" id="KW-1003">Cell membrane</keyword>
<comment type="subcellular location">
    <subcellularLocation>
        <location evidence="1">Cell membrane</location>
        <topology evidence="1">Multi-pass membrane protein</topology>
    </subcellularLocation>
</comment>
<evidence type="ECO:0000256" key="7">
    <source>
        <dbReference type="SAM" id="MobiDB-lite"/>
    </source>
</evidence>
<keyword evidence="6" id="KW-0739">Sodium transport</keyword>
<keyword evidence="2" id="KW-0813">Transport</keyword>
<evidence type="ECO:0000256" key="1">
    <source>
        <dbReference type="ARBA" id="ARBA00004651"/>
    </source>
</evidence>
<feature type="chain" id="PRO_5008787297" description="Sodium-coupled monocarboxylate transporter 1" evidence="9">
    <location>
        <begin position="20"/>
        <end position="178"/>
    </location>
</feature>
<evidence type="ECO:0000256" key="6">
    <source>
        <dbReference type="ARBA" id="ARBA00023201"/>
    </source>
</evidence>
<feature type="transmembrane region" description="Helical" evidence="8">
    <location>
        <begin position="82"/>
        <end position="105"/>
    </location>
</feature>
<feature type="non-terminal residue" evidence="10">
    <location>
        <position position="1"/>
    </location>
</feature>
<keyword evidence="8" id="KW-0472">Membrane</keyword>
<name>R7TSB3_CAPTE</name>
<protein>
    <recommendedName>
        <fullName evidence="13">Sodium-coupled monocarboxylate transporter 1</fullName>
    </recommendedName>
</protein>
<feature type="signal peptide" evidence="9">
    <location>
        <begin position="1"/>
        <end position="19"/>
    </location>
</feature>
<reference evidence="11" key="3">
    <citation type="submission" date="2015-06" db="UniProtKB">
        <authorList>
            <consortium name="EnsemblMetazoa"/>
        </authorList>
    </citation>
    <scope>IDENTIFICATION</scope>
</reference>
<evidence type="ECO:0000256" key="4">
    <source>
        <dbReference type="ARBA" id="ARBA00023053"/>
    </source>
</evidence>
<dbReference type="OMA" id="PRTIFPI"/>
<sequence length="178" mass="19639">GAIAGLLTSLGMTLWLGIGQQVHKPAYPRPSLSTAGCNVFNETSNFTTTMSYSIDYTENAWTTVTPQMEDNGLLASFYRVSYLWFGTFSLIICTVVGLIVSFATGPTNPKELDPRLICPIFDTICGCFPRSVREKSDIDTNNFTEEKAILAKDHSNSAMDQYTNNNGEKNDDKLVTKI</sequence>
<dbReference type="AlphaFoldDB" id="R7TSB3"/>
<keyword evidence="4" id="KW-0915">Sodium</keyword>
<keyword evidence="9" id="KW-0732">Signal</keyword>
<reference evidence="10 12" key="2">
    <citation type="journal article" date="2013" name="Nature">
        <title>Insights into bilaterian evolution from three spiralian genomes.</title>
        <authorList>
            <person name="Simakov O."/>
            <person name="Marletaz F."/>
            <person name="Cho S.J."/>
            <person name="Edsinger-Gonzales E."/>
            <person name="Havlak P."/>
            <person name="Hellsten U."/>
            <person name="Kuo D.H."/>
            <person name="Larsson T."/>
            <person name="Lv J."/>
            <person name="Arendt D."/>
            <person name="Savage R."/>
            <person name="Osoegawa K."/>
            <person name="de Jong P."/>
            <person name="Grimwood J."/>
            <person name="Chapman J.A."/>
            <person name="Shapiro H."/>
            <person name="Aerts A."/>
            <person name="Otillar R.P."/>
            <person name="Terry A.Y."/>
            <person name="Boore J.L."/>
            <person name="Grigoriev I.V."/>
            <person name="Lindberg D.R."/>
            <person name="Seaver E.C."/>
            <person name="Weisblat D.A."/>
            <person name="Putnam N.H."/>
            <person name="Rokhsar D.S."/>
        </authorList>
    </citation>
    <scope>NUCLEOTIDE SEQUENCE</scope>
    <source>
        <strain evidence="10 12">I ESC-2004</strain>
    </source>
</reference>
<evidence type="ECO:0000313" key="10">
    <source>
        <dbReference type="EMBL" id="ELT96492.1"/>
    </source>
</evidence>
<reference evidence="12" key="1">
    <citation type="submission" date="2012-12" db="EMBL/GenBank/DDBJ databases">
        <authorList>
            <person name="Hellsten U."/>
            <person name="Grimwood J."/>
            <person name="Chapman J.A."/>
            <person name="Shapiro H."/>
            <person name="Aerts A."/>
            <person name="Otillar R.P."/>
            <person name="Terry A.Y."/>
            <person name="Boore J.L."/>
            <person name="Simakov O."/>
            <person name="Marletaz F."/>
            <person name="Cho S.-J."/>
            <person name="Edsinger-Gonzales E."/>
            <person name="Havlak P."/>
            <person name="Kuo D.-H."/>
            <person name="Larsson T."/>
            <person name="Lv J."/>
            <person name="Arendt D."/>
            <person name="Savage R."/>
            <person name="Osoegawa K."/>
            <person name="de Jong P."/>
            <person name="Lindberg D.R."/>
            <person name="Seaver E.C."/>
            <person name="Weisblat D.A."/>
            <person name="Putnam N.H."/>
            <person name="Grigoriev I.V."/>
            <person name="Rokhsar D.S."/>
        </authorList>
    </citation>
    <scope>NUCLEOTIDE SEQUENCE</scope>
    <source>
        <strain evidence="12">I ESC-2004</strain>
    </source>
</reference>
<evidence type="ECO:0000256" key="8">
    <source>
        <dbReference type="SAM" id="Phobius"/>
    </source>
</evidence>
<organism evidence="10">
    <name type="scientific">Capitella teleta</name>
    <name type="common">Polychaete worm</name>
    <dbReference type="NCBI Taxonomy" id="283909"/>
    <lineage>
        <taxon>Eukaryota</taxon>
        <taxon>Metazoa</taxon>
        <taxon>Spiralia</taxon>
        <taxon>Lophotrochozoa</taxon>
        <taxon>Annelida</taxon>
        <taxon>Polychaeta</taxon>
        <taxon>Sedentaria</taxon>
        <taxon>Scolecida</taxon>
        <taxon>Capitellidae</taxon>
        <taxon>Capitella</taxon>
    </lineage>
</organism>
<keyword evidence="8" id="KW-1133">Transmembrane helix</keyword>
<keyword evidence="8" id="KW-0812">Transmembrane</keyword>
<feature type="region of interest" description="Disordered" evidence="7">
    <location>
        <begin position="158"/>
        <end position="178"/>
    </location>
</feature>
<dbReference type="Proteomes" id="UP000014760">
    <property type="component" value="Unassembled WGS sequence"/>
</dbReference>
<evidence type="ECO:0008006" key="13">
    <source>
        <dbReference type="Google" id="ProtNLM"/>
    </source>
</evidence>
<keyword evidence="12" id="KW-1185">Reference proteome</keyword>
<dbReference type="OrthoDB" id="6158719at2759"/>